<evidence type="ECO:0000256" key="9">
    <source>
        <dbReference type="PIRNR" id="PIRNR000774"/>
    </source>
</evidence>
<dbReference type="Proteomes" id="UP000249453">
    <property type="component" value="Unassembled WGS sequence"/>
</dbReference>
<evidence type="ECO:0000256" key="7">
    <source>
        <dbReference type="ARBA" id="ARBA00023125"/>
    </source>
</evidence>
<sequence>MALSPKLDFRQSQSLVMTPQLMQSIKLLQMTHIELSQFLEQEIEKNPLLDPADSENLDFSEERPESEGEKGDLSGDEDWFKTDAIDDAETLSSTFDSSLENIFPDDPAERFHAHIEGQRGTQTSSHAFLDDDDIDQMAEDRPSLSAHIAEQIALSFSNGVERLIAIALADALDENGYLRADHGALSQKLGVEPRSVEKVLQVLQSFDPPGVFARDLRECLTIQLEQKNLLTPAMTSLIDNLDLLGRRDFAALKKICGVEHAMILRMLREIQTLDPKPGALFEISVADAIIPDILVTLTREGDWAIELNPAALPRVIVNNRYYARVRKSATDEDKVFLTESMQSARWLIRSLDQRARTILKVAQEIIKHQDAFLRKGVSFLKPLKLRAIANAVSMHESTISRVIAGKFIATPRGVFELRYFFTGAIASVTGESAHAAESVRHLIRQMIDTEKPDQVLSDDAIVKILKEDGVDIARRTVAKYRESMNIASSVQRRREKRAATGHNN</sequence>
<evidence type="ECO:0000313" key="14">
    <source>
        <dbReference type="Proteomes" id="UP000249453"/>
    </source>
</evidence>
<keyword evidence="5 9" id="KW-0805">Transcription regulation</keyword>
<dbReference type="Pfam" id="PF00309">
    <property type="entry name" value="Sigma54_AID"/>
    <property type="match status" value="1"/>
</dbReference>
<dbReference type="NCBIfam" id="NF009118">
    <property type="entry name" value="PRK12469.1"/>
    <property type="match status" value="1"/>
</dbReference>
<dbReference type="OrthoDB" id="9814402at2"/>
<keyword evidence="4 9" id="KW-0548">Nucleotidyltransferase</keyword>
<dbReference type="InterPro" id="IPR007634">
    <property type="entry name" value="RNA_pol_sigma_54_DNA-bd"/>
</dbReference>
<evidence type="ECO:0000259" key="12">
    <source>
        <dbReference type="Pfam" id="PF04963"/>
    </source>
</evidence>
<evidence type="ECO:0000256" key="2">
    <source>
        <dbReference type="ARBA" id="ARBA00022478"/>
    </source>
</evidence>
<organism evidence="13 14">
    <name type="scientific">Falsochrobactrum ovis</name>
    <dbReference type="NCBI Taxonomy" id="1293442"/>
    <lineage>
        <taxon>Bacteria</taxon>
        <taxon>Pseudomonadati</taxon>
        <taxon>Pseudomonadota</taxon>
        <taxon>Alphaproteobacteria</taxon>
        <taxon>Hyphomicrobiales</taxon>
        <taxon>Brucellaceae</taxon>
        <taxon>Falsochrobactrum</taxon>
    </lineage>
</organism>
<name>A0A364JZ85_9HYPH</name>
<keyword evidence="6 9" id="KW-0731">Sigma factor</keyword>
<proteinExistence type="inferred from homology"/>
<dbReference type="GO" id="GO:0016779">
    <property type="term" value="F:nucleotidyltransferase activity"/>
    <property type="evidence" value="ECO:0007669"/>
    <property type="project" value="UniProtKB-KW"/>
</dbReference>
<comment type="function">
    <text evidence="9">Sigma factors are initiation factors that promote the attachment of RNA polymerase to specific initiation sites and are then released.</text>
</comment>
<dbReference type="GO" id="GO:0000428">
    <property type="term" value="C:DNA-directed RNA polymerase complex"/>
    <property type="evidence" value="ECO:0007669"/>
    <property type="project" value="UniProtKB-KW"/>
</dbReference>
<keyword evidence="7 9" id="KW-0238">DNA-binding</keyword>
<gene>
    <name evidence="13" type="ORF">C7374_101382</name>
</gene>
<evidence type="ECO:0000256" key="10">
    <source>
        <dbReference type="SAM" id="MobiDB-lite"/>
    </source>
</evidence>
<keyword evidence="8 9" id="KW-0804">Transcription</keyword>
<dbReference type="RefSeq" id="WP_111573904.1">
    <property type="nucleotide sequence ID" value="NZ_JBHEEY010000001.1"/>
</dbReference>
<dbReference type="GO" id="GO:0006352">
    <property type="term" value="P:DNA-templated transcription initiation"/>
    <property type="evidence" value="ECO:0007669"/>
    <property type="project" value="InterPro"/>
</dbReference>
<evidence type="ECO:0000259" key="11">
    <source>
        <dbReference type="Pfam" id="PF04552"/>
    </source>
</evidence>
<evidence type="ECO:0000256" key="4">
    <source>
        <dbReference type="ARBA" id="ARBA00022695"/>
    </source>
</evidence>
<evidence type="ECO:0000256" key="5">
    <source>
        <dbReference type="ARBA" id="ARBA00023015"/>
    </source>
</evidence>
<reference evidence="13 14" key="1">
    <citation type="submission" date="2018-06" db="EMBL/GenBank/DDBJ databases">
        <title>Genomic Encyclopedia of Type Strains, Phase IV (KMG-IV): sequencing the most valuable type-strain genomes for metagenomic binning, comparative biology and taxonomic classification.</title>
        <authorList>
            <person name="Goeker M."/>
        </authorList>
    </citation>
    <scope>NUCLEOTIDE SEQUENCE [LARGE SCALE GENOMIC DNA]</scope>
    <source>
        <strain evidence="13 14">DSM 26720</strain>
    </source>
</reference>
<dbReference type="InterPro" id="IPR038709">
    <property type="entry name" value="RpoN_core-bd_sf"/>
</dbReference>
<feature type="compositionally biased region" description="Basic and acidic residues" evidence="10">
    <location>
        <begin position="60"/>
        <end position="77"/>
    </location>
</feature>
<evidence type="ECO:0000256" key="1">
    <source>
        <dbReference type="ARBA" id="ARBA00008798"/>
    </source>
</evidence>
<accession>A0A364JZ85</accession>
<comment type="caution">
    <text evidence="13">The sequence shown here is derived from an EMBL/GenBank/DDBJ whole genome shotgun (WGS) entry which is preliminary data.</text>
</comment>
<dbReference type="PANTHER" id="PTHR32248:SF4">
    <property type="entry name" value="RNA POLYMERASE SIGMA-54 FACTOR"/>
    <property type="match status" value="1"/>
</dbReference>
<evidence type="ECO:0000256" key="6">
    <source>
        <dbReference type="ARBA" id="ARBA00023082"/>
    </source>
</evidence>
<dbReference type="PROSITE" id="PS50044">
    <property type="entry name" value="SIGMA54_3"/>
    <property type="match status" value="1"/>
</dbReference>
<dbReference type="Pfam" id="PF04963">
    <property type="entry name" value="Sigma54_CBD"/>
    <property type="match status" value="1"/>
</dbReference>
<dbReference type="Gene3D" id="1.10.10.60">
    <property type="entry name" value="Homeodomain-like"/>
    <property type="match status" value="1"/>
</dbReference>
<dbReference type="GO" id="GO:0001216">
    <property type="term" value="F:DNA-binding transcription activator activity"/>
    <property type="evidence" value="ECO:0007669"/>
    <property type="project" value="InterPro"/>
</dbReference>
<dbReference type="InterPro" id="IPR000394">
    <property type="entry name" value="RNA_pol_sigma_54"/>
</dbReference>
<dbReference type="PRINTS" id="PR00045">
    <property type="entry name" value="SIGMA54FCT"/>
</dbReference>
<evidence type="ECO:0000256" key="3">
    <source>
        <dbReference type="ARBA" id="ARBA00022679"/>
    </source>
</evidence>
<protein>
    <recommendedName>
        <fullName evidence="9">RNA polymerase sigma-54 factor</fullName>
    </recommendedName>
</protein>
<keyword evidence="14" id="KW-1185">Reference proteome</keyword>
<feature type="domain" description="RNA polymerase sigma factor 54 core-binding" evidence="12">
    <location>
        <begin position="134"/>
        <end position="321"/>
    </location>
</feature>
<dbReference type="Gene3D" id="1.10.10.1330">
    <property type="entry name" value="RNA polymerase sigma-54 factor, core-binding domain"/>
    <property type="match status" value="1"/>
</dbReference>
<feature type="domain" description="RNA polymerase sigma factor 54 DNA-binding" evidence="11">
    <location>
        <begin position="336"/>
        <end position="494"/>
    </location>
</feature>
<dbReference type="PROSITE" id="PS00717">
    <property type="entry name" value="SIGMA54_1"/>
    <property type="match status" value="1"/>
</dbReference>
<keyword evidence="3 9" id="KW-0808">Transferase</keyword>
<comment type="similarity">
    <text evidence="1 9">Belongs to the sigma-54 factor family.</text>
</comment>
<dbReference type="Pfam" id="PF04552">
    <property type="entry name" value="Sigma54_DBD"/>
    <property type="match status" value="1"/>
</dbReference>
<dbReference type="PANTHER" id="PTHR32248">
    <property type="entry name" value="RNA POLYMERASE SIGMA-54 FACTOR"/>
    <property type="match status" value="1"/>
</dbReference>
<dbReference type="NCBIfam" id="TIGR02395">
    <property type="entry name" value="rpoN_sigma"/>
    <property type="match status" value="1"/>
</dbReference>
<evidence type="ECO:0000256" key="8">
    <source>
        <dbReference type="ARBA" id="ARBA00023163"/>
    </source>
</evidence>
<keyword evidence="2 9" id="KW-0240">DNA-directed RNA polymerase</keyword>
<dbReference type="GO" id="GO:0003677">
    <property type="term" value="F:DNA binding"/>
    <property type="evidence" value="ECO:0007669"/>
    <property type="project" value="UniProtKB-KW"/>
</dbReference>
<dbReference type="GO" id="GO:0016987">
    <property type="term" value="F:sigma factor activity"/>
    <property type="evidence" value="ECO:0007669"/>
    <property type="project" value="UniProtKB-KW"/>
</dbReference>
<dbReference type="InterPro" id="IPR007046">
    <property type="entry name" value="RNA_pol_sigma_54_core-bd"/>
</dbReference>
<dbReference type="EMBL" id="QLMK01000001">
    <property type="protein sequence ID" value="RAK34054.1"/>
    <property type="molecule type" value="Genomic_DNA"/>
</dbReference>
<dbReference type="NCBIfam" id="NF004596">
    <property type="entry name" value="PRK05932.1-3"/>
    <property type="match status" value="1"/>
</dbReference>
<feature type="region of interest" description="Disordered" evidence="10">
    <location>
        <begin position="47"/>
        <end position="77"/>
    </location>
</feature>
<dbReference type="PROSITE" id="PS00718">
    <property type="entry name" value="SIGMA54_2"/>
    <property type="match status" value="1"/>
</dbReference>
<evidence type="ECO:0000313" key="13">
    <source>
        <dbReference type="EMBL" id="RAK34054.1"/>
    </source>
</evidence>
<dbReference type="PIRSF" id="PIRSF000774">
    <property type="entry name" value="RpoN"/>
    <property type="match status" value="1"/>
</dbReference>
<dbReference type="AlphaFoldDB" id="A0A364JZ85"/>